<dbReference type="OrthoDB" id="2443673at2"/>
<gene>
    <name evidence="1" type="ORF">ETD83_08315</name>
</gene>
<reference evidence="1 2" key="1">
    <citation type="submission" date="2019-05" db="EMBL/GenBank/DDBJ databases">
        <title>Draft genome sequence of Actinomadura sp. 14C53.</title>
        <authorList>
            <person name="Saricaoglu S."/>
            <person name="Isik K."/>
        </authorList>
    </citation>
    <scope>NUCLEOTIDE SEQUENCE [LARGE SCALE GENOMIC DNA]</scope>
    <source>
        <strain evidence="1 2">14C53</strain>
    </source>
</reference>
<organism evidence="1 2">
    <name type="scientific">Actinomadura soli</name>
    <dbReference type="NCBI Taxonomy" id="2508997"/>
    <lineage>
        <taxon>Bacteria</taxon>
        <taxon>Bacillati</taxon>
        <taxon>Actinomycetota</taxon>
        <taxon>Actinomycetes</taxon>
        <taxon>Streptosporangiales</taxon>
        <taxon>Thermomonosporaceae</taxon>
        <taxon>Actinomadura</taxon>
    </lineage>
</organism>
<comment type="caution">
    <text evidence="1">The sequence shown here is derived from an EMBL/GenBank/DDBJ whole genome shotgun (WGS) entry which is preliminary data.</text>
</comment>
<dbReference type="Proteomes" id="UP000309174">
    <property type="component" value="Unassembled WGS sequence"/>
</dbReference>
<protein>
    <recommendedName>
        <fullName evidence="3">ApeA N-terminal domain-containing protein</fullName>
    </recommendedName>
</protein>
<sequence length="404" mass="44902">MVYRGALSIVGKAGEIYATHGGITLSVVDREPQLQWFDEGQGLSASLHIERIDIPSGGSLAPQELLFLRRKPPSSPSFRSLSGETFAGDLGAAERFIIHITGTRLKAQLPTVETQDGIQGQVTFALPGWTLRLVADAEAYAFVIEATPDSLPITIKEVERLEWQLFLLLSLLRGREAGLAATAGIHDLGHVVWARWAKPRRGTGQWQWCPDHLFADAFTELAQAFSKLADNPTMEKVVDRAINLYLTANGTQPIDARIPVACSGLELLAWAVLQTEQWLTTGAFSKLWAAANLRLLLQWSGIPIDAPSAFTELEARRLSLEQPDLAGPDAVLKIRNDLVHPPKRLSKLEWPSVAEMQQAWRLSMHYLELVILRILGYQGQYLPRLQLTARWATDTESVPWARQR</sequence>
<accession>A0A5C4JH56</accession>
<keyword evidence="2" id="KW-1185">Reference proteome</keyword>
<dbReference type="AlphaFoldDB" id="A0A5C4JH56"/>
<dbReference type="RefSeq" id="WP_138644482.1">
    <property type="nucleotide sequence ID" value="NZ_VCKW01000030.1"/>
</dbReference>
<evidence type="ECO:0000313" key="2">
    <source>
        <dbReference type="Proteomes" id="UP000309174"/>
    </source>
</evidence>
<evidence type="ECO:0008006" key="3">
    <source>
        <dbReference type="Google" id="ProtNLM"/>
    </source>
</evidence>
<proteinExistence type="predicted"/>
<evidence type="ECO:0000313" key="1">
    <source>
        <dbReference type="EMBL" id="TMR04353.1"/>
    </source>
</evidence>
<name>A0A5C4JH56_9ACTN</name>
<dbReference type="EMBL" id="VCKW01000030">
    <property type="protein sequence ID" value="TMR04353.1"/>
    <property type="molecule type" value="Genomic_DNA"/>
</dbReference>